<dbReference type="AlphaFoldDB" id="K0PUF3"/>
<keyword evidence="2" id="KW-1185">Reference proteome</keyword>
<protein>
    <submittedName>
        <fullName evidence="1">Uncharacterized protein</fullName>
    </submittedName>
</protein>
<evidence type="ECO:0000313" key="1">
    <source>
        <dbReference type="EMBL" id="CCM74732.1"/>
    </source>
</evidence>
<sequence length="53" mass="5975">MIVAEALGDEELERRGMAKGKVAPARGLEVAMYRMWLDGTEFISGRQLMDYDP</sequence>
<accession>K0PUF3</accession>
<dbReference type="EMBL" id="CANI01000007">
    <property type="protein sequence ID" value="CCM74732.1"/>
    <property type="molecule type" value="Genomic_DNA"/>
</dbReference>
<proteinExistence type="predicted"/>
<comment type="caution">
    <text evidence="1">The sequence shown here is derived from an EMBL/GenBank/DDBJ whole genome shotgun (WGS) entry which is preliminary data.</text>
</comment>
<name>K0PUF3_9HYPH</name>
<organism evidence="1 2">
    <name type="scientific">Rhizobium mesoamericanum STM3625</name>
    <dbReference type="NCBI Taxonomy" id="1211777"/>
    <lineage>
        <taxon>Bacteria</taxon>
        <taxon>Pseudomonadati</taxon>
        <taxon>Pseudomonadota</taxon>
        <taxon>Alphaproteobacteria</taxon>
        <taxon>Hyphomicrobiales</taxon>
        <taxon>Rhizobiaceae</taxon>
        <taxon>Rhizobium/Agrobacterium group</taxon>
        <taxon>Rhizobium</taxon>
    </lineage>
</organism>
<dbReference type="HOGENOM" id="CLU_3065513_0_0_5"/>
<dbReference type="Proteomes" id="UP000009319">
    <property type="component" value="Unassembled WGS sequence"/>
</dbReference>
<gene>
    <name evidence="1" type="ORF">BN77_1872</name>
</gene>
<reference evidence="1 2" key="1">
    <citation type="journal article" date="2013" name="Genome Announc.">
        <title>Draft Genome Sequence of Rhizobium mesoamericanum STM3625, a Nitrogen-Fixing Symbiont of Mimosa pudica Isolated in French Guiana (South America).</title>
        <authorList>
            <person name="Moulin L."/>
            <person name="Mornico D."/>
            <person name="Melkonian R."/>
            <person name="Klonowska A."/>
        </authorList>
    </citation>
    <scope>NUCLEOTIDE SEQUENCE [LARGE SCALE GENOMIC DNA]</scope>
    <source>
        <strain evidence="1 2">STM3625</strain>
    </source>
</reference>
<dbReference type="RefSeq" id="WP_007530754.1">
    <property type="nucleotide sequence ID" value="NZ_HF536772.1"/>
</dbReference>
<evidence type="ECO:0000313" key="2">
    <source>
        <dbReference type="Proteomes" id="UP000009319"/>
    </source>
</evidence>